<sequence length="348" mass="38596">MAGMRRWLCALVSFAGFLAVACVEWSGRRAVDMLDADGRAPSTLGVRPNAGGGRRLHERPALAPGISVRIEAGERYKGQEGQDKWADEHLFHRRRRGVFVDLGCYDGITYSNTWYFEKVLNWSGVCVEPNPAVFARISSEARRSTGVQAAVSSADGKMPFVAAYMRSSLNATAVDYSFLASQGVRTEKVMVDVLSPTSLLAKYLPSTPAGTPRTIDYVNIDVEAHEVVILQAWPFESYCVEVFNIENQPPHGEPSILPQLMEILAPRGYEHLLRIGVDEVFRRVITSIELLKSLSTTYLNARDDLGVAHWCRSLMHRRRTSCPPSYLNTGRRPGSGRKGHGKARKLSS</sequence>
<dbReference type="Pfam" id="PF05050">
    <property type="entry name" value="Methyltransf_21"/>
    <property type="match status" value="1"/>
</dbReference>
<dbReference type="PROSITE" id="PS51257">
    <property type="entry name" value="PROKAR_LIPOPROTEIN"/>
    <property type="match status" value="1"/>
</dbReference>
<comment type="caution">
    <text evidence="4">The sequence shown here is derived from an EMBL/GenBank/DDBJ whole genome shotgun (WGS) entry which is preliminary data.</text>
</comment>
<evidence type="ECO:0000259" key="3">
    <source>
        <dbReference type="Pfam" id="PF05050"/>
    </source>
</evidence>
<accession>A0AB34K4Z6</accession>
<dbReference type="GO" id="GO:0005789">
    <property type="term" value="C:endoplasmic reticulum membrane"/>
    <property type="evidence" value="ECO:0007669"/>
    <property type="project" value="TreeGrafter"/>
</dbReference>
<dbReference type="GO" id="GO:0031902">
    <property type="term" value="C:late endosome membrane"/>
    <property type="evidence" value="ECO:0007669"/>
    <property type="project" value="TreeGrafter"/>
</dbReference>
<evidence type="ECO:0000256" key="1">
    <source>
        <dbReference type="SAM" id="MobiDB-lite"/>
    </source>
</evidence>
<dbReference type="PANTHER" id="PTHR34009">
    <property type="entry name" value="PROTEIN STAR"/>
    <property type="match status" value="1"/>
</dbReference>
<dbReference type="EMBL" id="JBGBPQ010000002">
    <property type="protein sequence ID" value="KAL1528328.1"/>
    <property type="molecule type" value="Genomic_DNA"/>
</dbReference>
<dbReference type="Gene3D" id="3.40.50.150">
    <property type="entry name" value="Vaccinia Virus protein VP39"/>
    <property type="match status" value="1"/>
</dbReference>
<dbReference type="GO" id="GO:0006888">
    <property type="term" value="P:endoplasmic reticulum to Golgi vesicle-mediated transport"/>
    <property type="evidence" value="ECO:0007669"/>
    <property type="project" value="TreeGrafter"/>
</dbReference>
<dbReference type="InterPro" id="IPR053202">
    <property type="entry name" value="EGF_Rcpt_Signaling_Reg"/>
</dbReference>
<dbReference type="GO" id="GO:0005794">
    <property type="term" value="C:Golgi apparatus"/>
    <property type="evidence" value="ECO:0007669"/>
    <property type="project" value="TreeGrafter"/>
</dbReference>
<gene>
    <name evidence="4" type="ORF">AB1Y20_009682</name>
</gene>
<feature type="region of interest" description="Disordered" evidence="1">
    <location>
        <begin position="322"/>
        <end position="348"/>
    </location>
</feature>
<dbReference type="SUPFAM" id="SSF53335">
    <property type="entry name" value="S-adenosyl-L-methionine-dependent methyltransferases"/>
    <property type="match status" value="1"/>
</dbReference>
<dbReference type="AlphaFoldDB" id="A0AB34K4Z6"/>
<evidence type="ECO:0000256" key="2">
    <source>
        <dbReference type="SAM" id="SignalP"/>
    </source>
</evidence>
<name>A0AB34K4Z6_PRYPA</name>
<dbReference type="GO" id="GO:0016197">
    <property type="term" value="P:endosomal transport"/>
    <property type="evidence" value="ECO:0007669"/>
    <property type="project" value="TreeGrafter"/>
</dbReference>
<evidence type="ECO:0000313" key="5">
    <source>
        <dbReference type="Proteomes" id="UP001515480"/>
    </source>
</evidence>
<proteinExistence type="predicted"/>
<reference evidence="4 5" key="1">
    <citation type="journal article" date="2024" name="Science">
        <title>Giant polyketide synthase enzymes in the biosynthesis of giant marine polyether toxins.</title>
        <authorList>
            <person name="Fallon T.R."/>
            <person name="Shende V.V."/>
            <person name="Wierzbicki I.H."/>
            <person name="Pendleton A.L."/>
            <person name="Watervoot N.F."/>
            <person name="Auber R.P."/>
            <person name="Gonzalez D.J."/>
            <person name="Wisecaver J.H."/>
            <person name="Moore B.S."/>
        </authorList>
    </citation>
    <scope>NUCLEOTIDE SEQUENCE [LARGE SCALE GENOMIC DNA]</scope>
    <source>
        <strain evidence="4 5">12B1</strain>
    </source>
</reference>
<dbReference type="InterPro" id="IPR006342">
    <property type="entry name" value="FkbM_mtfrase"/>
</dbReference>
<dbReference type="Proteomes" id="UP001515480">
    <property type="component" value="Unassembled WGS sequence"/>
</dbReference>
<organism evidence="4 5">
    <name type="scientific">Prymnesium parvum</name>
    <name type="common">Toxic golden alga</name>
    <dbReference type="NCBI Taxonomy" id="97485"/>
    <lineage>
        <taxon>Eukaryota</taxon>
        <taxon>Haptista</taxon>
        <taxon>Haptophyta</taxon>
        <taxon>Prymnesiophyceae</taxon>
        <taxon>Prymnesiales</taxon>
        <taxon>Prymnesiaceae</taxon>
        <taxon>Prymnesium</taxon>
    </lineage>
</organism>
<keyword evidence="5" id="KW-1185">Reference proteome</keyword>
<feature type="chain" id="PRO_5044316380" description="Methyltransferase FkbM domain-containing protein" evidence="2">
    <location>
        <begin position="23"/>
        <end position="348"/>
    </location>
</feature>
<dbReference type="GO" id="GO:0005886">
    <property type="term" value="C:plasma membrane"/>
    <property type="evidence" value="ECO:0007669"/>
    <property type="project" value="TreeGrafter"/>
</dbReference>
<protein>
    <recommendedName>
        <fullName evidence="3">Methyltransferase FkbM domain-containing protein</fullName>
    </recommendedName>
</protein>
<evidence type="ECO:0000313" key="4">
    <source>
        <dbReference type="EMBL" id="KAL1528328.1"/>
    </source>
</evidence>
<keyword evidence="2" id="KW-0732">Signal</keyword>
<feature type="compositionally biased region" description="Basic residues" evidence="1">
    <location>
        <begin position="334"/>
        <end position="348"/>
    </location>
</feature>
<feature type="domain" description="Methyltransferase FkbM" evidence="3">
    <location>
        <begin position="101"/>
        <end position="269"/>
    </location>
</feature>
<feature type="signal peptide" evidence="2">
    <location>
        <begin position="1"/>
        <end position="22"/>
    </location>
</feature>
<dbReference type="InterPro" id="IPR029063">
    <property type="entry name" value="SAM-dependent_MTases_sf"/>
</dbReference>
<dbReference type="PANTHER" id="PTHR34009:SF2">
    <property type="entry name" value="PROTEIN STAR"/>
    <property type="match status" value="1"/>
</dbReference>